<proteinExistence type="predicted"/>
<sequence>MKHIKVMADYACYPLWHAGPRAGEGDFDPATLPISDGLKKDLDAWRCEFDAILDWNDPGGPNTGFETPDTRDAFDRQGTELAARLQSELGTQYRVSVQPCGSGYVRNPSRGLDRGP</sequence>
<dbReference type="Proteomes" id="UP000623090">
    <property type="component" value="Unassembled WGS sequence"/>
</dbReference>
<comment type="caution">
    <text evidence="1">The sequence shown here is derived from an EMBL/GenBank/DDBJ whole genome shotgun (WGS) entry which is preliminary data.</text>
</comment>
<organism evidence="1 2">
    <name type="scientific">Komagataeibacter melomenusus</name>
    <dbReference type="NCBI Taxonomy" id="2766578"/>
    <lineage>
        <taxon>Bacteria</taxon>
        <taxon>Pseudomonadati</taxon>
        <taxon>Pseudomonadota</taxon>
        <taxon>Alphaproteobacteria</taxon>
        <taxon>Acetobacterales</taxon>
        <taxon>Acetobacteraceae</taxon>
        <taxon>Komagataeibacter</taxon>
    </lineage>
</organism>
<gene>
    <name evidence="1" type="ORF">HNW77_01505</name>
</gene>
<evidence type="ECO:0000313" key="2">
    <source>
        <dbReference type="Proteomes" id="UP000623090"/>
    </source>
</evidence>
<protein>
    <submittedName>
        <fullName evidence="1">Uncharacterized protein</fullName>
    </submittedName>
</protein>
<dbReference type="EMBL" id="JABJWC010000002">
    <property type="protein sequence ID" value="NPC65102.1"/>
    <property type="molecule type" value="Genomic_DNA"/>
</dbReference>
<keyword evidence="2" id="KW-1185">Reference proteome</keyword>
<reference evidence="1 2" key="1">
    <citation type="journal article" date="2020" name="Microorganisms">
        <title>Description of Komagataeibacter melaceti sp. nov. and Komagataeibacter melomenusus sp. nov. Isolated from Apple Cider Vinegar.</title>
        <authorList>
            <person name="Maric L."/>
            <person name="Cleenwerck I."/>
            <person name="Accetto T."/>
            <person name="Vandamme P."/>
            <person name="Trcek J."/>
        </authorList>
    </citation>
    <scope>NUCLEOTIDE SEQUENCE [LARGE SCALE GENOMIC DNA]</scope>
    <source>
        <strain evidence="1 2">AV436</strain>
    </source>
</reference>
<dbReference type="RefSeq" id="WP_172154708.1">
    <property type="nucleotide sequence ID" value="NZ_JABJWC010000002.1"/>
</dbReference>
<accession>A0ABX2ABV9</accession>
<evidence type="ECO:0000313" key="1">
    <source>
        <dbReference type="EMBL" id="NPC65102.1"/>
    </source>
</evidence>
<name>A0ABX2ABV9_9PROT</name>